<evidence type="ECO:0008006" key="11">
    <source>
        <dbReference type="Google" id="ProtNLM"/>
    </source>
</evidence>
<evidence type="ECO:0000256" key="8">
    <source>
        <dbReference type="ARBA" id="ARBA00023136"/>
    </source>
</evidence>
<gene>
    <name evidence="9" type="ORF">BDQ12DRAFT_709976</name>
</gene>
<comment type="similarity">
    <text evidence="2">Belongs to the mitochondrial carrier (TC 2.A.29) family.</text>
</comment>
<evidence type="ECO:0000256" key="3">
    <source>
        <dbReference type="ARBA" id="ARBA00022448"/>
    </source>
</evidence>
<dbReference type="InterPro" id="IPR050567">
    <property type="entry name" value="Mitochondrial_Carrier"/>
</dbReference>
<dbReference type="PANTHER" id="PTHR45624:SF52">
    <property type="entry name" value="MITOCHONDRIAL CARRIER"/>
    <property type="match status" value="1"/>
</dbReference>
<dbReference type="PANTHER" id="PTHR45624">
    <property type="entry name" value="MITOCHONDRIAL BASIC AMINO ACIDS TRANSPORTER-RELATED"/>
    <property type="match status" value="1"/>
</dbReference>
<dbReference type="GO" id="GO:0000064">
    <property type="term" value="F:L-ornithine transmembrane transporter activity"/>
    <property type="evidence" value="ECO:0007669"/>
    <property type="project" value="TreeGrafter"/>
</dbReference>
<evidence type="ECO:0000256" key="4">
    <source>
        <dbReference type="ARBA" id="ARBA00022692"/>
    </source>
</evidence>
<proteinExistence type="inferred from homology"/>
<dbReference type="GO" id="GO:1990575">
    <property type="term" value="P:mitochondrial L-ornithine transmembrane transport"/>
    <property type="evidence" value="ECO:0007669"/>
    <property type="project" value="TreeGrafter"/>
</dbReference>
<accession>A0A5C3MBC0</accession>
<dbReference type="InterPro" id="IPR023395">
    <property type="entry name" value="MCP_dom_sf"/>
</dbReference>
<dbReference type="Proteomes" id="UP000308652">
    <property type="component" value="Unassembled WGS sequence"/>
</dbReference>
<organism evidence="9 10">
    <name type="scientific">Crucibulum laeve</name>
    <dbReference type="NCBI Taxonomy" id="68775"/>
    <lineage>
        <taxon>Eukaryota</taxon>
        <taxon>Fungi</taxon>
        <taxon>Dikarya</taxon>
        <taxon>Basidiomycota</taxon>
        <taxon>Agaricomycotina</taxon>
        <taxon>Agaricomycetes</taxon>
        <taxon>Agaricomycetidae</taxon>
        <taxon>Agaricales</taxon>
        <taxon>Agaricineae</taxon>
        <taxon>Nidulariaceae</taxon>
        <taxon>Crucibulum</taxon>
    </lineage>
</organism>
<keyword evidence="6" id="KW-1133">Transmembrane helix</keyword>
<dbReference type="STRING" id="68775.A0A5C3MBC0"/>
<keyword evidence="5" id="KW-0677">Repeat</keyword>
<evidence type="ECO:0000256" key="7">
    <source>
        <dbReference type="ARBA" id="ARBA00023128"/>
    </source>
</evidence>
<comment type="subcellular location">
    <subcellularLocation>
        <location evidence="1">Mitochondrion membrane</location>
        <topology evidence="1">Multi-pass membrane protein</topology>
    </subcellularLocation>
</comment>
<keyword evidence="4" id="KW-0812">Transmembrane</keyword>
<dbReference type="GO" id="GO:0031966">
    <property type="term" value="C:mitochondrial membrane"/>
    <property type="evidence" value="ECO:0007669"/>
    <property type="project" value="UniProtKB-SubCell"/>
</dbReference>
<evidence type="ECO:0000256" key="6">
    <source>
        <dbReference type="ARBA" id="ARBA00022989"/>
    </source>
</evidence>
<evidence type="ECO:0000313" key="10">
    <source>
        <dbReference type="Proteomes" id="UP000308652"/>
    </source>
</evidence>
<dbReference type="Gene3D" id="1.50.40.10">
    <property type="entry name" value="Mitochondrial carrier domain"/>
    <property type="match status" value="1"/>
</dbReference>
<protein>
    <recommendedName>
        <fullName evidence="11">Mitochondrial carrier domain-containing protein</fullName>
    </recommendedName>
</protein>
<evidence type="ECO:0000256" key="1">
    <source>
        <dbReference type="ARBA" id="ARBA00004225"/>
    </source>
</evidence>
<dbReference type="SUPFAM" id="SSF103506">
    <property type="entry name" value="Mitochondrial carrier"/>
    <property type="match status" value="1"/>
</dbReference>
<dbReference type="AlphaFoldDB" id="A0A5C3MBC0"/>
<evidence type="ECO:0000256" key="5">
    <source>
        <dbReference type="ARBA" id="ARBA00022737"/>
    </source>
</evidence>
<keyword evidence="8" id="KW-0472">Membrane</keyword>
<keyword evidence="10" id="KW-1185">Reference proteome</keyword>
<evidence type="ECO:0000256" key="2">
    <source>
        <dbReference type="ARBA" id="ARBA00006375"/>
    </source>
</evidence>
<evidence type="ECO:0000313" key="9">
    <source>
        <dbReference type="EMBL" id="TFK42719.1"/>
    </source>
</evidence>
<keyword evidence="3" id="KW-0813">Transport</keyword>
<sequence>MNIFNDVAKSDTEYEGGVQAAIARTATRSLALYFSRPVRLFRPSKVSGWHSLRSLATYQGASLSPQYILSLLKLQGFGIIPKHFIPPMAVNALLGTILWTGYAEAHSTLGQYTGNHPIFLAAVSGGLAGGVQALAAAPVENVRLLMEGGSPRHSWSHAWKEVFRKADSPAIPIQRKREDIRHLRSWMNEVRDMAGHGWNGWGWGCAKDICGFAAFFSIFEVTRHLSVTVKMNVQGFVESRHKDQGQGWNHYLPRAVNSIILITGGVIAGLSYELMCQPWDVARRAITVENVLASHSEKPSIFSTLMRKVQAEGVTVFFHNSQVPFPGDNKLAARRRLYPGLRTLGRVGPWGIGFLVWEMYGSGLYN</sequence>
<name>A0A5C3MBC0_9AGAR</name>
<reference evidence="9 10" key="1">
    <citation type="journal article" date="2019" name="Nat. Ecol. Evol.">
        <title>Megaphylogeny resolves global patterns of mushroom evolution.</title>
        <authorList>
            <person name="Varga T."/>
            <person name="Krizsan K."/>
            <person name="Foldi C."/>
            <person name="Dima B."/>
            <person name="Sanchez-Garcia M."/>
            <person name="Sanchez-Ramirez S."/>
            <person name="Szollosi G.J."/>
            <person name="Szarkandi J.G."/>
            <person name="Papp V."/>
            <person name="Albert L."/>
            <person name="Andreopoulos W."/>
            <person name="Angelini C."/>
            <person name="Antonin V."/>
            <person name="Barry K.W."/>
            <person name="Bougher N.L."/>
            <person name="Buchanan P."/>
            <person name="Buyck B."/>
            <person name="Bense V."/>
            <person name="Catcheside P."/>
            <person name="Chovatia M."/>
            <person name="Cooper J."/>
            <person name="Damon W."/>
            <person name="Desjardin D."/>
            <person name="Finy P."/>
            <person name="Geml J."/>
            <person name="Haridas S."/>
            <person name="Hughes K."/>
            <person name="Justo A."/>
            <person name="Karasinski D."/>
            <person name="Kautmanova I."/>
            <person name="Kiss B."/>
            <person name="Kocsube S."/>
            <person name="Kotiranta H."/>
            <person name="LaButti K.M."/>
            <person name="Lechner B.E."/>
            <person name="Liimatainen K."/>
            <person name="Lipzen A."/>
            <person name="Lukacs Z."/>
            <person name="Mihaltcheva S."/>
            <person name="Morgado L.N."/>
            <person name="Niskanen T."/>
            <person name="Noordeloos M.E."/>
            <person name="Ohm R.A."/>
            <person name="Ortiz-Santana B."/>
            <person name="Ovrebo C."/>
            <person name="Racz N."/>
            <person name="Riley R."/>
            <person name="Savchenko A."/>
            <person name="Shiryaev A."/>
            <person name="Soop K."/>
            <person name="Spirin V."/>
            <person name="Szebenyi C."/>
            <person name="Tomsovsky M."/>
            <person name="Tulloss R.E."/>
            <person name="Uehling J."/>
            <person name="Grigoriev I.V."/>
            <person name="Vagvolgyi C."/>
            <person name="Papp T."/>
            <person name="Martin F.M."/>
            <person name="Miettinen O."/>
            <person name="Hibbett D.S."/>
            <person name="Nagy L.G."/>
        </authorList>
    </citation>
    <scope>NUCLEOTIDE SEQUENCE [LARGE SCALE GENOMIC DNA]</scope>
    <source>
        <strain evidence="9 10">CBS 166.37</strain>
    </source>
</reference>
<dbReference type="OrthoDB" id="3364892at2759"/>
<keyword evidence="7" id="KW-0496">Mitochondrion</keyword>
<dbReference type="EMBL" id="ML213592">
    <property type="protein sequence ID" value="TFK42719.1"/>
    <property type="molecule type" value="Genomic_DNA"/>
</dbReference>